<dbReference type="SMART" id="SM00530">
    <property type="entry name" value="HTH_XRE"/>
    <property type="match status" value="1"/>
</dbReference>
<name>A0A217EZ14_9SPHN</name>
<dbReference type="PANTHER" id="PTHR36924">
    <property type="entry name" value="ANTITOXIN HIGA-1"/>
    <property type="match status" value="1"/>
</dbReference>
<evidence type="ECO:0000259" key="2">
    <source>
        <dbReference type="PROSITE" id="PS50943"/>
    </source>
</evidence>
<accession>A0A217EZ14</accession>
<dbReference type="SUPFAM" id="SSF47413">
    <property type="entry name" value="lambda repressor-like DNA-binding domains"/>
    <property type="match status" value="1"/>
</dbReference>
<protein>
    <submittedName>
        <fullName evidence="3">Addiction module antidote protein, HigA family</fullName>
    </submittedName>
</protein>
<reference evidence="3 4" key="1">
    <citation type="submission" date="2017-01" db="EMBL/GenBank/DDBJ databases">
        <title>Complete genome sequence of esterase-producing bacterium Croceicoccus marinus E4A9.</title>
        <authorList>
            <person name="Wu Y.-H."/>
            <person name="Cheng H."/>
            <person name="Xu L."/>
            <person name="Huo Y.-Y."/>
            <person name="Wang C.-S."/>
            <person name="Xu X.-W."/>
        </authorList>
    </citation>
    <scope>NUCLEOTIDE SEQUENCE [LARGE SCALE GENOMIC DNA]</scope>
    <source>
        <strain evidence="3 4">E4A9</strain>
        <plasmid evidence="4">Plasmid pcme4a9ii</plasmid>
    </source>
</reference>
<dbReference type="Proteomes" id="UP000195807">
    <property type="component" value="Plasmid pCME4A9II"/>
</dbReference>
<organism evidence="3 4">
    <name type="scientific">Croceicoccus marinus</name>
    <dbReference type="NCBI Taxonomy" id="450378"/>
    <lineage>
        <taxon>Bacteria</taxon>
        <taxon>Pseudomonadati</taxon>
        <taxon>Pseudomonadota</taxon>
        <taxon>Alphaproteobacteria</taxon>
        <taxon>Sphingomonadales</taxon>
        <taxon>Erythrobacteraceae</taxon>
        <taxon>Croceicoccus</taxon>
    </lineage>
</organism>
<dbReference type="PROSITE" id="PS50943">
    <property type="entry name" value="HTH_CROC1"/>
    <property type="match status" value="1"/>
</dbReference>
<keyword evidence="1" id="KW-0238">DNA-binding</keyword>
<dbReference type="KEGG" id="cman:A9D14_18730"/>
<geneLocation type="plasmid" evidence="4">
    <name>pcme4a9ii</name>
</geneLocation>
<dbReference type="RefSeq" id="WP_066850890.1">
    <property type="nucleotide sequence ID" value="NZ_CP019604.1"/>
</dbReference>
<dbReference type="InterPro" id="IPR010982">
    <property type="entry name" value="Lambda_DNA-bd_dom_sf"/>
</dbReference>
<sequence length="100" mass="10962">MALKMHRTLAVHPGTWLKEEMVVPYGVTVTDLAERFGVSRPPLSNLLNGKAGLSPEMAIRFEKAFGVSAATLLRMQATYDLARAEKLADGIKVDRIPEPV</sequence>
<gene>
    <name evidence="3" type="ORF">A9D14_18730</name>
</gene>
<keyword evidence="3" id="KW-0614">Plasmid</keyword>
<feature type="domain" description="HTH cro/C1-type" evidence="2">
    <location>
        <begin position="26"/>
        <end position="72"/>
    </location>
</feature>
<dbReference type="EMBL" id="CP019604">
    <property type="protein sequence ID" value="ARU18379.1"/>
    <property type="molecule type" value="Genomic_DNA"/>
</dbReference>
<proteinExistence type="predicted"/>
<dbReference type="OrthoDB" id="7205516at2"/>
<dbReference type="GO" id="GO:0003677">
    <property type="term" value="F:DNA binding"/>
    <property type="evidence" value="ECO:0007669"/>
    <property type="project" value="UniProtKB-KW"/>
</dbReference>
<keyword evidence="4" id="KW-1185">Reference proteome</keyword>
<dbReference type="InterPro" id="IPR001387">
    <property type="entry name" value="Cro/C1-type_HTH"/>
</dbReference>
<dbReference type="STRING" id="450378.GCA_001661675_03761"/>
<dbReference type="Gene3D" id="1.10.260.40">
    <property type="entry name" value="lambda repressor-like DNA-binding domains"/>
    <property type="match status" value="1"/>
</dbReference>
<dbReference type="Pfam" id="PF01381">
    <property type="entry name" value="HTH_3"/>
    <property type="match status" value="1"/>
</dbReference>
<dbReference type="AlphaFoldDB" id="A0A217EZ14"/>
<dbReference type="CDD" id="cd00093">
    <property type="entry name" value="HTH_XRE"/>
    <property type="match status" value="1"/>
</dbReference>
<dbReference type="NCBIfam" id="TIGR02607">
    <property type="entry name" value="antidote_HigA"/>
    <property type="match status" value="1"/>
</dbReference>
<dbReference type="InterPro" id="IPR013430">
    <property type="entry name" value="Toxin_antidote_HigA"/>
</dbReference>
<dbReference type="PANTHER" id="PTHR36924:SF1">
    <property type="entry name" value="ANTITOXIN HIGA-1"/>
    <property type="match status" value="1"/>
</dbReference>
<evidence type="ECO:0000256" key="1">
    <source>
        <dbReference type="ARBA" id="ARBA00023125"/>
    </source>
</evidence>
<evidence type="ECO:0000313" key="3">
    <source>
        <dbReference type="EMBL" id="ARU18379.1"/>
    </source>
</evidence>
<evidence type="ECO:0000313" key="4">
    <source>
        <dbReference type="Proteomes" id="UP000195807"/>
    </source>
</evidence>